<sequence length="342" mass="38167">MRKCKFKFYSALLILIFTSVLFYGCGGNKTTDKNVTTVRLNEVTRSVFYAPMYVALSQGFFTEEGLKIDLTTGEGADKTMQQVLSKSADIGFCGPEQVIYINNQNREDYPVLFAQLTQTDGSFLVGRHEEKNFTWESLKGKTVIGGRPGGVPEMAFEYVLRKHNLEPGKDINVITNIAFAAVTGAFKGGTGDYATIFEPSASMLQKVDSGYVVASVGKESGTIPYTCFFSTKSYMDKNPQTIQKFTRAIYKGQLWVQKHSDEEVTKAIKSFFPGTDEDIIASVIKNYRNINAYASDPTLKEENLNKLMDIIQAYKSDLIPQRPSFSKIVNNTFGEKAIKEVK</sequence>
<comment type="caution">
    <text evidence="5">The sequence shown here is derived from an EMBL/GenBank/DDBJ whole genome shotgun (WGS) entry which is preliminary data.</text>
</comment>
<comment type="subcellular location">
    <subcellularLocation>
        <location evidence="1">Periplasm</location>
    </subcellularLocation>
</comment>
<evidence type="ECO:0000259" key="4">
    <source>
        <dbReference type="Pfam" id="PF09084"/>
    </source>
</evidence>
<dbReference type="InterPro" id="IPR015168">
    <property type="entry name" value="SsuA/THI5"/>
</dbReference>
<evidence type="ECO:0000256" key="1">
    <source>
        <dbReference type="ARBA" id="ARBA00004418"/>
    </source>
</evidence>
<feature type="domain" description="SsuA/THI5-like" evidence="4">
    <location>
        <begin position="50"/>
        <end position="262"/>
    </location>
</feature>
<dbReference type="Proteomes" id="UP000694308">
    <property type="component" value="Unassembled WGS sequence"/>
</dbReference>
<dbReference type="Pfam" id="PF09084">
    <property type="entry name" value="NMT1"/>
    <property type="match status" value="1"/>
</dbReference>
<dbReference type="PROSITE" id="PS51257">
    <property type="entry name" value="PROKAR_LIPOPROTEIN"/>
    <property type="match status" value="1"/>
</dbReference>
<evidence type="ECO:0000313" key="6">
    <source>
        <dbReference type="Proteomes" id="UP000694308"/>
    </source>
</evidence>
<evidence type="ECO:0000313" key="5">
    <source>
        <dbReference type="EMBL" id="MBV7275479.1"/>
    </source>
</evidence>
<evidence type="ECO:0000256" key="2">
    <source>
        <dbReference type="ARBA" id="ARBA00010742"/>
    </source>
</evidence>
<dbReference type="GO" id="GO:0042597">
    <property type="term" value="C:periplasmic space"/>
    <property type="evidence" value="ECO:0007669"/>
    <property type="project" value="UniProtKB-SubCell"/>
</dbReference>
<dbReference type="AlphaFoldDB" id="A0A949X3Y1"/>
<dbReference type="PANTHER" id="PTHR30024:SF47">
    <property type="entry name" value="TAURINE-BINDING PERIPLASMIC PROTEIN"/>
    <property type="match status" value="1"/>
</dbReference>
<keyword evidence="6" id="KW-1185">Reference proteome</keyword>
<organism evidence="5 6">
    <name type="scientific">Clostridium thailandense</name>
    <dbReference type="NCBI Taxonomy" id="2794346"/>
    <lineage>
        <taxon>Bacteria</taxon>
        <taxon>Bacillati</taxon>
        <taxon>Bacillota</taxon>
        <taxon>Clostridia</taxon>
        <taxon>Eubacteriales</taxon>
        <taxon>Clostridiaceae</taxon>
        <taxon>Clostridium</taxon>
    </lineage>
</organism>
<reference evidence="5" key="1">
    <citation type="submission" date="2020-12" db="EMBL/GenBank/DDBJ databases">
        <title>Clostridium thailandense sp. nov., a novel acetogenic bacterium isolated from peat land soil in Thailand.</title>
        <authorList>
            <person name="Chaikitkaew S."/>
            <person name="Birkeland N.K."/>
        </authorList>
    </citation>
    <scope>NUCLEOTIDE SEQUENCE</scope>
    <source>
        <strain evidence="5">PL3</strain>
    </source>
</reference>
<name>A0A949X3Y1_9CLOT</name>
<accession>A0A949X3Y1</accession>
<protein>
    <submittedName>
        <fullName evidence="5">ABC transporter substrate-binding protein</fullName>
    </submittedName>
</protein>
<keyword evidence="3" id="KW-0732">Signal</keyword>
<evidence type="ECO:0000256" key="3">
    <source>
        <dbReference type="ARBA" id="ARBA00022729"/>
    </source>
</evidence>
<dbReference type="PANTHER" id="PTHR30024">
    <property type="entry name" value="ALIPHATIC SULFONATES-BINDING PROTEIN-RELATED"/>
    <property type="match status" value="1"/>
</dbReference>
<proteinExistence type="inferred from homology"/>
<comment type="similarity">
    <text evidence="2">Belongs to the bacterial solute-binding protein SsuA/TauA family.</text>
</comment>
<dbReference type="EMBL" id="JAEEGC010000124">
    <property type="protein sequence ID" value="MBV7275479.1"/>
    <property type="molecule type" value="Genomic_DNA"/>
</dbReference>
<gene>
    <name evidence="5" type="ORF">I6U48_21485</name>
</gene>
<dbReference type="RefSeq" id="WP_218322531.1">
    <property type="nucleotide sequence ID" value="NZ_JAEEGC010000124.1"/>
</dbReference>